<dbReference type="EMBL" id="CAJVCH010555470">
    <property type="protein sequence ID" value="CAG7830353.1"/>
    <property type="molecule type" value="Genomic_DNA"/>
</dbReference>
<name>A0A8J2PHI3_9HEXA</name>
<dbReference type="PROSITE" id="PS50940">
    <property type="entry name" value="CHIT_BIND_II"/>
    <property type="match status" value="1"/>
</dbReference>
<gene>
    <name evidence="2" type="ORF">AFUS01_LOCUS40161</name>
</gene>
<proteinExistence type="predicted"/>
<feature type="domain" description="Chitin-binding type-2" evidence="1">
    <location>
        <begin position="80"/>
        <end position="140"/>
    </location>
</feature>
<organism evidence="2 3">
    <name type="scientific">Allacma fusca</name>
    <dbReference type="NCBI Taxonomy" id="39272"/>
    <lineage>
        <taxon>Eukaryota</taxon>
        <taxon>Metazoa</taxon>
        <taxon>Ecdysozoa</taxon>
        <taxon>Arthropoda</taxon>
        <taxon>Hexapoda</taxon>
        <taxon>Collembola</taxon>
        <taxon>Symphypleona</taxon>
        <taxon>Sminthuridae</taxon>
        <taxon>Allacma</taxon>
    </lineage>
</organism>
<dbReference type="GO" id="GO:0005576">
    <property type="term" value="C:extracellular region"/>
    <property type="evidence" value="ECO:0007669"/>
    <property type="project" value="InterPro"/>
</dbReference>
<comment type="caution">
    <text evidence="2">The sequence shown here is derived from an EMBL/GenBank/DDBJ whole genome shotgun (WGS) entry which is preliminary data.</text>
</comment>
<keyword evidence="3" id="KW-1185">Reference proteome</keyword>
<accession>A0A8J2PHI3</accession>
<sequence>MKLVFVLCVVVGFVRFYSLTLYHTNDTTDDKPSFSKDAESIQDENVQSKHSVEVSLANRILKMKCVIIFCLVAIFAINGTLQCPPVGYSASSNPETQNLYYFCKLNKPPSTYMMYVFTCPGGQIWDQAIKKCKPKPDAGN</sequence>
<protein>
    <recommendedName>
        <fullName evidence="1">Chitin-binding type-2 domain-containing protein</fullName>
    </recommendedName>
</protein>
<dbReference type="Pfam" id="PF01607">
    <property type="entry name" value="CBM_14"/>
    <property type="match status" value="1"/>
</dbReference>
<evidence type="ECO:0000259" key="1">
    <source>
        <dbReference type="PROSITE" id="PS50940"/>
    </source>
</evidence>
<dbReference type="Proteomes" id="UP000708208">
    <property type="component" value="Unassembled WGS sequence"/>
</dbReference>
<dbReference type="GO" id="GO:0008061">
    <property type="term" value="F:chitin binding"/>
    <property type="evidence" value="ECO:0007669"/>
    <property type="project" value="InterPro"/>
</dbReference>
<reference evidence="2" key="1">
    <citation type="submission" date="2021-06" db="EMBL/GenBank/DDBJ databases">
        <authorList>
            <person name="Hodson N. C."/>
            <person name="Mongue J. A."/>
            <person name="Jaron S. K."/>
        </authorList>
    </citation>
    <scope>NUCLEOTIDE SEQUENCE</scope>
</reference>
<dbReference type="InterPro" id="IPR002557">
    <property type="entry name" value="Chitin-bd_dom"/>
</dbReference>
<dbReference type="AlphaFoldDB" id="A0A8J2PHI3"/>
<evidence type="ECO:0000313" key="2">
    <source>
        <dbReference type="EMBL" id="CAG7830353.1"/>
    </source>
</evidence>
<evidence type="ECO:0000313" key="3">
    <source>
        <dbReference type="Proteomes" id="UP000708208"/>
    </source>
</evidence>